<evidence type="ECO:0000256" key="4">
    <source>
        <dbReference type="ARBA" id="ARBA00023136"/>
    </source>
</evidence>
<comment type="subcellular location">
    <subcellularLocation>
        <location evidence="1">Membrane</location>
        <topology evidence="1">Multi-pass membrane protein</topology>
    </subcellularLocation>
</comment>
<dbReference type="InterPro" id="IPR043203">
    <property type="entry name" value="VGCC_Ca_Na"/>
</dbReference>
<keyword evidence="8" id="KW-1185">Reference proteome</keyword>
<dbReference type="InterPro" id="IPR027359">
    <property type="entry name" value="Volt_channel_dom_sf"/>
</dbReference>
<organism evidence="7 8">
    <name type="scientific">Mycobacterium paraense</name>
    <dbReference type="NCBI Taxonomy" id="767916"/>
    <lineage>
        <taxon>Bacteria</taxon>
        <taxon>Bacillati</taxon>
        <taxon>Actinomycetota</taxon>
        <taxon>Actinomycetes</taxon>
        <taxon>Mycobacteriales</taxon>
        <taxon>Mycobacteriaceae</taxon>
        <taxon>Mycobacterium</taxon>
        <taxon>Mycobacterium simiae complex</taxon>
    </lineage>
</organism>
<proteinExistence type="predicted"/>
<dbReference type="PANTHER" id="PTHR10037:SF62">
    <property type="entry name" value="SODIUM CHANNEL PROTEIN 60E"/>
    <property type="match status" value="1"/>
</dbReference>
<feature type="transmembrane region" description="Helical" evidence="5">
    <location>
        <begin position="68"/>
        <end position="92"/>
    </location>
</feature>
<sequence length="118" mass="12896">MMSSPHLERAVAGVVVANAGLLVAGMVVHGHERAFEAVHAVIVVLFMVELVARLAADGWQFFSRPFNGFDTVVILVSALPLVGVDASLLRLARVARLMHLARHAAHLRLLRTVRFGRR</sequence>
<evidence type="ECO:0000256" key="3">
    <source>
        <dbReference type="ARBA" id="ARBA00022989"/>
    </source>
</evidence>
<accession>A0ABX3VRW4</accession>
<evidence type="ECO:0000256" key="2">
    <source>
        <dbReference type="ARBA" id="ARBA00022692"/>
    </source>
</evidence>
<feature type="domain" description="Ion transport" evidence="6">
    <location>
        <begin position="29"/>
        <end position="110"/>
    </location>
</feature>
<reference evidence="7 8" key="1">
    <citation type="journal article" date="2015" name="Emerg. Microbes Infect.">
        <title>Characterization of 17 strains belonging to the Mycobacterium simiae complex and description of Mycobacterium paraense sp. nov.</title>
        <authorList>
            <person name="Fusco da Costa A.R."/>
            <person name="Fedrizzi T."/>
            <person name="Lopes M.L."/>
            <person name="Pecorari M."/>
            <person name="Oliveira da Costa W.L."/>
            <person name="Giacobazzi E."/>
            <person name="da Costa Bahia J.R."/>
            <person name="De Sanctis V."/>
            <person name="Batista Lima K.V."/>
            <person name="Bertorelli R."/>
            <person name="Grottola A."/>
            <person name="Fabio A."/>
            <person name="Mariottini A."/>
            <person name="Ferretti P."/>
            <person name="Di Leva F."/>
            <person name="Fregni Serpini G."/>
            <person name="Tagliazucchi S."/>
            <person name="Rumpianesi F."/>
            <person name="Jousson O."/>
            <person name="Segata N."/>
            <person name="Tortoli E."/>
        </authorList>
    </citation>
    <scope>NUCLEOTIDE SEQUENCE [LARGE SCALE GENOMIC DNA]</scope>
    <source>
        <strain evidence="7 8">FI-07156</strain>
    </source>
</reference>
<name>A0ABX3VRW4_9MYCO</name>
<dbReference type="InterPro" id="IPR005821">
    <property type="entry name" value="Ion_trans_dom"/>
</dbReference>
<evidence type="ECO:0000256" key="1">
    <source>
        <dbReference type="ARBA" id="ARBA00004141"/>
    </source>
</evidence>
<feature type="transmembrane region" description="Helical" evidence="5">
    <location>
        <begin position="37"/>
        <end position="56"/>
    </location>
</feature>
<evidence type="ECO:0000313" key="8">
    <source>
        <dbReference type="Proteomes" id="UP000193801"/>
    </source>
</evidence>
<protein>
    <recommendedName>
        <fullName evidence="6">Ion transport domain-containing protein</fullName>
    </recommendedName>
</protein>
<comment type="caution">
    <text evidence="7">The sequence shown here is derived from an EMBL/GenBank/DDBJ whole genome shotgun (WGS) entry which is preliminary data.</text>
</comment>
<keyword evidence="4 5" id="KW-0472">Membrane</keyword>
<keyword evidence="2 5" id="KW-0812">Transmembrane</keyword>
<dbReference type="Proteomes" id="UP000193801">
    <property type="component" value="Unassembled WGS sequence"/>
</dbReference>
<dbReference type="Pfam" id="PF00520">
    <property type="entry name" value="Ion_trans"/>
    <property type="match status" value="1"/>
</dbReference>
<dbReference type="Gene3D" id="1.20.120.350">
    <property type="entry name" value="Voltage-gated potassium channels. Chain C"/>
    <property type="match status" value="1"/>
</dbReference>
<evidence type="ECO:0000259" key="6">
    <source>
        <dbReference type="Pfam" id="PF00520"/>
    </source>
</evidence>
<dbReference type="PANTHER" id="PTHR10037">
    <property type="entry name" value="VOLTAGE-GATED CATION CHANNEL CALCIUM AND SODIUM"/>
    <property type="match status" value="1"/>
</dbReference>
<dbReference type="SUPFAM" id="SSF81324">
    <property type="entry name" value="Voltage-gated potassium channels"/>
    <property type="match status" value="1"/>
</dbReference>
<feature type="transmembrane region" description="Helical" evidence="5">
    <location>
        <begin position="12"/>
        <end position="30"/>
    </location>
</feature>
<keyword evidence="3 5" id="KW-1133">Transmembrane helix</keyword>
<dbReference type="EMBL" id="LQPK01000006">
    <property type="protein sequence ID" value="ORW32764.1"/>
    <property type="molecule type" value="Genomic_DNA"/>
</dbReference>
<evidence type="ECO:0000256" key="5">
    <source>
        <dbReference type="SAM" id="Phobius"/>
    </source>
</evidence>
<evidence type="ECO:0000313" key="7">
    <source>
        <dbReference type="EMBL" id="ORW32764.1"/>
    </source>
</evidence>
<gene>
    <name evidence="7" type="ORF">AWB91_09770</name>
</gene>